<sequence length="185" mass="20300">MQSLENHFLIAMPTMLDPSFKQTVTYICEHNNEGAMGLVINHPTDFTIGQLLDKVDIENDKSTESSQSLVFAGGPVDTERGFVLHSTKYGFATSSALSEQIMITTSKDVLASLTTSQSPDNFLVTLGYAGWSAGQLESELQQNAWLTIQADPEIIFNTPAHLRWEKAIEMLGIDLAMLSHQVGHA</sequence>
<dbReference type="Pfam" id="PF02622">
    <property type="entry name" value="DUF179"/>
    <property type="match status" value="1"/>
</dbReference>
<reference evidence="3 4" key="1">
    <citation type="submission" date="2017-02" db="EMBL/GenBank/DDBJ databases">
        <title>Pseudoalteromonas ulvae TC14 Genome.</title>
        <authorList>
            <person name="Molmeret M."/>
        </authorList>
    </citation>
    <scope>NUCLEOTIDE SEQUENCE [LARGE SCALE GENOMIC DNA]</scope>
    <source>
        <strain evidence="3">TC14</strain>
    </source>
</reference>
<evidence type="ECO:0000256" key="1">
    <source>
        <dbReference type="ARBA" id="ARBA00009600"/>
    </source>
</evidence>
<name>A0A244CTZ0_PSEDV</name>
<keyword evidence="4" id="KW-1185">Reference proteome</keyword>
<dbReference type="PANTHER" id="PTHR30327:SF1">
    <property type="entry name" value="UPF0301 PROTEIN YQGE"/>
    <property type="match status" value="1"/>
</dbReference>
<protein>
    <recommendedName>
        <fullName evidence="2">UPF0301 protein B1199_01870</fullName>
    </recommendedName>
</protein>
<dbReference type="NCBIfam" id="NF001266">
    <property type="entry name" value="PRK00228.1-1"/>
    <property type="match status" value="1"/>
</dbReference>
<dbReference type="RefSeq" id="WP_086742446.1">
    <property type="nucleotide sequence ID" value="NZ_MWPV01000001.1"/>
</dbReference>
<dbReference type="Gene3D" id="3.40.1740.10">
    <property type="entry name" value="VC0467-like"/>
    <property type="match status" value="1"/>
</dbReference>
<dbReference type="EMBL" id="MWPV01000001">
    <property type="protein sequence ID" value="OUL59054.1"/>
    <property type="molecule type" value="Genomic_DNA"/>
</dbReference>
<dbReference type="SUPFAM" id="SSF143456">
    <property type="entry name" value="VC0467-like"/>
    <property type="match status" value="1"/>
</dbReference>
<gene>
    <name evidence="3" type="ORF">B1199_01870</name>
</gene>
<evidence type="ECO:0000256" key="2">
    <source>
        <dbReference type="HAMAP-Rule" id="MF_00758"/>
    </source>
</evidence>
<dbReference type="Proteomes" id="UP000194841">
    <property type="component" value="Unassembled WGS sequence"/>
</dbReference>
<proteinExistence type="inferred from homology"/>
<evidence type="ECO:0000313" key="4">
    <source>
        <dbReference type="Proteomes" id="UP000194841"/>
    </source>
</evidence>
<organism evidence="3 4">
    <name type="scientific">Pseudoalteromonas ulvae</name>
    <dbReference type="NCBI Taxonomy" id="107327"/>
    <lineage>
        <taxon>Bacteria</taxon>
        <taxon>Pseudomonadati</taxon>
        <taxon>Pseudomonadota</taxon>
        <taxon>Gammaproteobacteria</taxon>
        <taxon>Alteromonadales</taxon>
        <taxon>Pseudoalteromonadaceae</taxon>
        <taxon>Pseudoalteromonas</taxon>
    </lineage>
</organism>
<dbReference type="GO" id="GO:0005829">
    <property type="term" value="C:cytosol"/>
    <property type="evidence" value="ECO:0007669"/>
    <property type="project" value="TreeGrafter"/>
</dbReference>
<dbReference type="AlphaFoldDB" id="A0A244CTZ0"/>
<accession>A0A244CTZ0</accession>
<dbReference type="HAMAP" id="MF_00758">
    <property type="entry name" value="UPF0301"/>
    <property type="match status" value="1"/>
</dbReference>
<comment type="caution">
    <text evidence="3">The sequence shown here is derived from an EMBL/GenBank/DDBJ whole genome shotgun (WGS) entry which is preliminary data.</text>
</comment>
<evidence type="ECO:0000313" key="3">
    <source>
        <dbReference type="EMBL" id="OUL59054.1"/>
    </source>
</evidence>
<dbReference type="InterPro" id="IPR003774">
    <property type="entry name" value="AlgH-like"/>
</dbReference>
<dbReference type="PANTHER" id="PTHR30327">
    <property type="entry name" value="UNCHARACTERIZED PROTEIN YQGE"/>
    <property type="match status" value="1"/>
</dbReference>
<dbReference type="OrthoDB" id="9807486at2"/>
<comment type="similarity">
    <text evidence="1 2">Belongs to the UPF0301 (AlgH) family.</text>
</comment>